<dbReference type="RefSeq" id="WP_045780519.1">
    <property type="nucleotide sequence ID" value="NZ_LAJX01000264.1"/>
</dbReference>
<reference evidence="3 4" key="2">
    <citation type="journal article" date="2016" name="Microb. Ecol.">
        <title>Genome Characteristics of a Novel Type I Methanotroph (Sn10-6) Isolated from a Flooded Indian Rice Field.</title>
        <authorList>
            <person name="Rahalkar M.C."/>
            <person name="Pandit P.S."/>
            <person name="Dhakephalkar P.K."/>
            <person name="Pore S."/>
            <person name="Arora P."/>
            <person name="Kapse N."/>
        </authorList>
    </citation>
    <scope>NUCLEOTIDE SEQUENCE [LARGE SCALE GENOMIC DNA]</scope>
    <source>
        <strain evidence="3 4">Sn10-6</strain>
    </source>
</reference>
<organism evidence="3 4">
    <name type="scientific">Methylocucumis oryzae</name>
    <dbReference type="NCBI Taxonomy" id="1632867"/>
    <lineage>
        <taxon>Bacteria</taxon>
        <taxon>Pseudomonadati</taxon>
        <taxon>Pseudomonadota</taxon>
        <taxon>Gammaproteobacteria</taxon>
        <taxon>Methylococcales</taxon>
        <taxon>Methylococcaceae</taxon>
        <taxon>Methylocucumis</taxon>
    </lineage>
</organism>
<dbReference type="Pfam" id="PF02604">
    <property type="entry name" value="PhdYeFM_antitox"/>
    <property type="match status" value="1"/>
</dbReference>
<name>A0A0F3IEL5_9GAMM</name>
<evidence type="ECO:0000313" key="4">
    <source>
        <dbReference type="Proteomes" id="UP000033684"/>
    </source>
</evidence>
<sequence length="83" mass="9222">MQQILASFSASISELKKNPTALLNKAEGEAIAILNHNLPTAYLVPAEVYELLMDKLEDYELGELVKARQAERHLAIEVSLDDL</sequence>
<dbReference type="PANTHER" id="PTHR33713:SF10">
    <property type="entry name" value="ANTITOXIN YAFN"/>
    <property type="match status" value="1"/>
</dbReference>
<dbReference type="InterPro" id="IPR051405">
    <property type="entry name" value="phD/YefM_antitoxin"/>
</dbReference>
<dbReference type="Proteomes" id="UP000033684">
    <property type="component" value="Unassembled WGS sequence"/>
</dbReference>
<dbReference type="PANTHER" id="PTHR33713">
    <property type="entry name" value="ANTITOXIN YAFN-RELATED"/>
    <property type="match status" value="1"/>
</dbReference>
<dbReference type="NCBIfam" id="TIGR01552">
    <property type="entry name" value="phd_fam"/>
    <property type="match status" value="1"/>
</dbReference>
<gene>
    <name evidence="3" type="ORF">VZ94_19600</name>
</gene>
<comment type="similarity">
    <text evidence="1 2">Belongs to the phD/YefM antitoxin family.</text>
</comment>
<dbReference type="InterPro" id="IPR006442">
    <property type="entry name" value="Antitoxin_Phd/YefM"/>
</dbReference>
<dbReference type="EMBL" id="LAJX01000264">
    <property type="protein sequence ID" value="KJV05250.1"/>
    <property type="molecule type" value="Genomic_DNA"/>
</dbReference>
<dbReference type="PATRIC" id="fig|1632867.3.peg.3217"/>
<comment type="function">
    <text evidence="2">Antitoxin component of a type II toxin-antitoxin (TA) system.</text>
</comment>
<dbReference type="InterPro" id="IPR036165">
    <property type="entry name" value="YefM-like_sf"/>
</dbReference>
<dbReference type="AlphaFoldDB" id="A0A0F3IEL5"/>
<protein>
    <recommendedName>
        <fullName evidence="2">Antitoxin</fullName>
    </recommendedName>
</protein>
<dbReference type="SUPFAM" id="SSF143120">
    <property type="entry name" value="YefM-like"/>
    <property type="match status" value="1"/>
</dbReference>
<reference evidence="4" key="1">
    <citation type="submission" date="2015-03" db="EMBL/GenBank/DDBJ databases">
        <title>Draft genome sequence of a novel methanotroph (Sn10-6) isolated from flooded ricefield rhizosphere in India.</title>
        <authorList>
            <person name="Pandit P.S."/>
            <person name="Pore S.D."/>
            <person name="Arora P."/>
            <person name="Kapse N.G."/>
            <person name="Dhakephalkar P.K."/>
            <person name="Rahalkar M.C."/>
        </authorList>
    </citation>
    <scope>NUCLEOTIDE SEQUENCE [LARGE SCALE GENOMIC DNA]</scope>
    <source>
        <strain evidence="4">Sn10-6</strain>
    </source>
</reference>
<evidence type="ECO:0000256" key="1">
    <source>
        <dbReference type="ARBA" id="ARBA00009981"/>
    </source>
</evidence>
<dbReference type="OrthoDB" id="5297687at2"/>
<comment type="caution">
    <text evidence="3">The sequence shown here is derived from an EMBL/GenBank/DDBJ whole genome shotgun (WGS) entry which is preliminary data.</text>
</comment>
<keyword evidence="4" id="KW-1185">Reference proteome</keyword>
<evidence type="ECO:0000313" key="3">
    <source>
        <dbReference type="EMBL" id="KJV05250.1"/>
    </source>
</evidence>
<evidence type="ECO:0000256" key="2">
    <source>
        <dbReference type="RuleBase" id="RU362080"/>
    </source>
</evidence>
<proteinExistence type="inferred from homology"/>
<accession>A0A0F3IEL5</accession>